<organism evidence="1 2">
    <name type="scientific">Tengunoibacter tsumagoiensis</name>
    <dbReference type="NCBI Taxonomy" id="2014871"/>
    <lineage>
        <taxon>Bacteria</taxon>
        <taxon>Bacillati</taxon>
        <taxon>Chloroflexota</taxon>
        <taxon>Ktedonobacteria</taxon>
        <taxon>Ktedonobacterales</taxon>
        <taxon>Dictyobacteraceae</taxon>
        <taxon>Tengunoibacter</taxon>
    </lineage>
</organism>
<dbReference type="RefSeq" id="WP_126580119.1">
    <property type="nucleotide sequence ID" value="NZ_BIFR01000001.1"/>
</dbReference>
<name>A0A402A087_9CHLR</name>
<dbReference type="EMBL" id="BIFR01000001">
    <property type="protein sequence ID" value="GCE12505.1"/>
    <property type="molecule type" value="Genomic_DNA"/>
</dbReference>
<protein>
    <submittedName>
        <fullName evidence="1">Uncharacterized protein</fullName>
    </submittedName>
</protein>
<gene>
    <name evidence="1" type="ORF">KTT_23640</name>
</gene>
<sequence>MQEETTQSLLYYKSQTEWMPLPNWANFYIVLGKILASRGNARKRTVIGIALPTISYAASLITVGITANLTRQEDEISDRFQQLSRLAKDTQLFYRTGGKRVKVFWESVERDSEGNVIRIWLDTKIGGGRYSITKRQAFQVEFPLKDFSSQPKRPAHRVKNRQSPFLLNLLDAEAAEKIISQSSLDTLIIGTITHTQAELQEDLFAIQTLQGFVQGTLQDIARARILAKGTETYRSDIYHVNSKESNDPSHEIPSFVIFNGASSFLKCRDVWRQSHWVVLLDQTERDFDIAIQAFNDEYAMSPVEERDVPEFLINIQVPHIPIAIYQDERL</sequence>
<comment type="caution">
    <text evidence="1">The sequence shown here is derived from an EMBL/GenBank/DDBJ whole genome shotgun (WGS) entry which is preliminary data.</text>
</comment>
<reference evidence="2" key="1">
    <citation type="submission" date="2018-12" db="EMBL/GenBank/DDBJ databases">
        <title>Tengunoibacter tsumagoiensis gen. nov., sp. nov., Dictyobacter kobayashii sp. nov., D. alpinus sp. nov., and D. joshuensis sp. nov. and description of Dictyobacteraceae fam. nov. within the order Ktedonobacterales isolated from Tengu-no-mugimeshi.</title>
        <authorList>
            <person name="Wang C.M."/>
            <person name="Zheng Y."/>
            <person name="Sakai Y."/>
            <person name="Toyoda A."/>
            <person name="Minakuchi Y."/>
            <person name="Abe K."/>
            <person name="Yokota A."/>
            <person name="Yabe S."/>
        </authorList>
    </citation>
    <scope>NUCLEOTIDE SEQUENCE [LARGE SCALE GENOMIC DNA]</scope>
    <source>
        <strain evidence="2">Uno3</strain>
    </source>
</reference>
<dbReference type="OrthoDB" id="2989075at2"/>
<evidence type="ECO:0000313" key="2">
    <source>
        <dbReference type="Proteomes" id="UP000287352"/>
    </source>
</evidence>
<evidence type="ECO:0000313" key="1">
    <source>
        <dbReference type="EMBL" id="GCE12505.1"/>
    </source>
</evidence>
<dbReference type="Proteomes" id="UP000287352">
    <property type="component" value="Unassembled WGS sequence"/>
</dbReference>
<accession>A0A402A087</accession>
<dbReference type="AlphaFoldDB" id="A0A402A087"/>
<keyword evidence="2" id="KW-1185">Reference proteome</keyword>
<proteinExistence type="predicted"/>